<keyword evidence="7 11" id="KW-0479">Metal-binding</keyword>
<dbReference type="InterPro" id="IPR005111">
    <property type="entry name" value="MoeA_C_domain_IV"/>
</dbReference>
<dbReference type="SMART" id="SM00852">
    <property type="entry name" value="MoCF_biosynth"/>
    <property type="match status" value="1"/>
</dbReference>
<dbReference type="FunFam" id="3.40.980.10:FF:000004">
    <property type="entry name" value="Molybdopterin molybdenumtransferase"/>
    <property type="match status" value="1"/>
</dbReference>
<dbReference type="EMBL" id="FWFJ01000017">
    <property type="protein sequence ID" value="SLN46598.1"/>
    <property type="molecule type" value="Genomic_DNA"/>
</dbReference>
<name>A0A1X6ZBN5_9RHOB</name>
<dbReference type="InterPro" id="IPR036135">
    <property type="entry name" value="MoeA_linker/N_sf"/>
</dbReference>
<dbReference type="Gene3D" id="3.90.105.10">
    <property type="entry name" value="Molybdopterin biosynthesis moea protein, domain 2"/>
    <property type="match status" value="1"/>
</dbReference>
<dbReference type="GO" id="GO:0006777">
    <property type="term" value="P:Mo-molybdopterin cofactor biosynthetic process"/>
    <property type="evidence" value="ECO:0007669"/>
    <property type="project" value="UniProtKB-UniRule"/>
</dbReference>
<dbReference type="Pfam" id="PF00994">
    <property type="entry name" value="MoCF_biosynth"/>
    <property type="match status" value="1"/>
</dbReference>
<evidence type="ECO:0000256" key="3">
    <source>
        <dbReference type="ARBA" id="ARBA00005046"/>
    </source>
</evidence>
<dbReference type="SUPFAM" id="SSF53218">
    <property type="entry name" value="Molybdenum cofactor biosynthesis proteins"/>
    <property type="match status" value="1"/>
</dbReference>
<dbReference type="AlphaFoldDB" id="A0A1X6ZBN5"/>
<dbReference type="NCBIfam" id="NF045515">
    <property type="entry name" value="Glp_gephyrin"/>
    <property type="match status" value="1"/>
</dbReference>
<dbReference type="Pfam" id="PF03454">
    <property type="entry name" value="MoeA_C"/>
    <property type="match status" value="1"/>
</dbReference>
<dbReference type="EC" id="2.10.1.1" evidence="11"/>
<comment type="cofactor">
    <cofactor evidence="1 11">
        <name>Mg(2+)</name>
        <dbReference type="ChEBI" id="CHEBI:18420"/>
    </cofactor>
</comment>
<dbReference type="UniPathway" id="UPA00344"/>
<dbReference type="GO" id="GO:0005829">
    <property type="term" value="C:cytosol"/>
    <property type="evidence" value="ECO:0007669"/>
    <property type="project" value="TreeGrafter"/>
</dbReference>
<dbReference type="InterPro" id="IPR008284">
    <property type="entry name" value="MoCF_biosynth_CS"/>
</dbReference>
<dbReference type="OrthoDB" id="9804758at2"/>
<keyword evidence="5 11" id="KW-0500">Molybdenum</keyword>
<comment type="function">
    <text evidence="2 11">Catalyzes the insertion of molybdate into adenylated molybdopterin with the concomitant release of AMP.</text>
</comment>
<evidence type="ECO:0000256" key="7">
    <source>
        <dbReference type="ARBA" id="ARBA00022723"/>
    </source>
</evidence>
<dbReference type="NCBIfam" id="TIGR00177">
    <property type="entry name" value="molyb_syn"/>
    <property type="match status" value="1"/>
</dbReference>
<dbReference type="Gene3D" id="3.40.980.10">
    <property type="entry name" value="MoaB/Mog-like domain"/>
    <property type="match status" value="1"/>
</dbReference>
<sequence length="710" mass="75742">MRPFDTFAAVDWSAGKRGPAKPGKDSIWLGVERVGVSAEPVYCRSRFEAEERLATLIDAERSAGRRLLLSFDFPFGYPRGFAEHVTGQSDTLALWDWLAERVEDAQDGRNNRYDVAEMMNFMFEGPGPFWGKPNERDWPGIPYRKVGIPFAPVGERRACDLKAKASSSCFQLAFPPTVGGQVLMGLPVLSRLRRRPGVAVWPFEISAQAPVVLAEIWPGLIESAVKARMARLGKGAIRDREQVRLLARALSRVPSDELGQMMADVPADAAEEGWILGAGNGARLTALTDIPATAPPPLRDDCFALPGGVDWTPADQALALLRARLHRVVGQEEVDLSRALGRVLAAPVTARRANPPHPNTAVDGYGFAFASLGAGDQTLPLVAGRAAAGVPYAGEVPTGHAVRVLTGAALPTGVDTVILQEDVSVGPGEIAFRAGIKPGANTRRAGEDVGEGETILAPGRVLTPADLALCAAVGVARLEVCLPLRVAIISTGDELAEAGGTPREGQIFDANRPMLSALVRDFGYEVVDLGKVADDREALRRALDRGAAEADVILTSGGASAGDEDHVSALLNEAGAMAEWRIAIKPGRPLALGLWCETPVFGLPGNPVAALVCTLIFARPAMAALSGAGWFEPQGFDVQSNFEKRKKPGRREYLRARMRDGRAEVFKSEGSGRISGLSWAEGLVELPEAGAEIKPGDSVRYIPFASFLRG</sequence>
<evidence type="ECO:0000256" key="6">
    <source>
        <dbReference type="ARBA" id="ARBA00022679"/>
    </source>
</evidence>
<dbReference type="PANTHER" id="PTHR10192:SF5">
    <property type="entry name" value="GEPHYRIN"/>
    <property type="match status" value="1"/>
</dbReference>
<evidence type="ECO:0000259" key="12">
    <source>
        <dbReference type="SMART" id="SM00852"/>
    </source>
</evidence>
<dbReference type="Gene3D" id="2.40.340.10">
    <property type="entry name" value="MoeA, C-terminal, domain IV"/>
    <property type="match status" value="1"/>
</dbReference>
<gene>
    <name evidence="13" type="primary">moeA_2</name>
    <name evidence="13" type="ORF">ROG8370_02016</name>
</gene>
<dbReference type="Gene3D" id="2.170.190.11">
    <property type="entry name" value="Molybdopterin biosynthesis moea protein, domain 3"/>
    <property type="match status" value="1"/>
</dbReference>
<dbReference type="InterPro" id="IPR001453">
    <property type="entry name" value="MoaB/Mog_dom"/>
</dbReference>
<dbReference type="PROSITE" id="PS01079">
    <property type="entry name" value="MOCF_BIOSYNTHESIS_2"/>
    <property type="match status" value="1"/>
</dbReference>
<comment type="catalytic activity">
    <reaction evidence="10">
        <text>adenylyl-molybdopterin + molybdate = Mo-molybdopterin + AMP + H(+)</text>
        <dbReference type="Rhea" id="RHEA:35047"/>
        <dbReference type="ChEBI" id="CHEBI:15378"/>
        <dbReference type="ChEBI" id="CHEBI:36264"/>
        <dbReference type="ChEBI" id="CHEBI:62727"/>
        <dbReference type="ChEBI" id="CHEBI:71302"/>
        <dbReference type="ChEBI" id="CHEBI:456215"/>
        <dbReference type="EC" id="2.10.1.1"/>
    </reaction>
</comment>
<reference evidence="14" key="1">
    <citation type="submission" date="2017-03" db="EMBL/GenBank/DDBJ databases">
        <authorList>
            <person name="Rodrigo-Torres L."/>
            <person name="Arahal R.D."/>
            <person name="Lucena T."/>
        </authorList>
    </citation>
    <scope>NUCLEOTIDE SEQUENCE [LARGE SCALE GENOMIC DNA]</scope>
    <source>
        <strain evidence="14">CECT 8370</strain>
    </source>
</reference>
<comment type="pathway">
    <text evidence="3 11">Cofactor biosynthesis; molybdopterin biosynthesis.</text>
</comment>
<dbReference type="InterPro" id="IPR036688">
    <property type="entry name" value="MoeA_C_domain_IV_sf"/>
</dbReference>
<dbReference type="InterPro" id="IPR036425">
    <property type="entry name" value="MoaB/Mog-like_dom_sf"/>
</dbReference>
<comment type="similarity">
    <text evidence="4 11">Belongs to the MoeA family.</text>
</comment>
<dbReference type="SUPFAM" id="SSF63882">
    <property type="entry name" value="MoeA N-terminal region -like"/>
    <property type="match status" value="1"/>
</dbReference>
<dbReference type="CDD" id="cd00887">
    <property type="entry name" value="MoeA"/>
    <property type="match status" value="1"/>
</dbReference>
<dbReference type="Pfam" id="PF03453">
    <property type="entry name" value="MoeA_N"/>
    <property type="match status" value="1"/>
</dbReference>
<dbReference type="Proteomes" id="UP000194012">
    <property type="component" value="Unassembled WGS sequence"/>
</dbReference>
<organism evidence="13 14">
    <name type="scientific">Roseovarius gaetbuli</name>
    <dbReference type="NCBI Taxonomy" id="1356575"/>
    <lineage>
        <taxon>Bacteria</taxon>
        <taxon>Pseudomonadati</taxon>
        <taxon>Pseudomonadota</taxon>
        <taxon>Alphaproteobacteria</taxon>
        <taxon>Rhodobacterales</taxon>
        <taxon>Roseobacteraceae</taxon>
        <taxon>Roseovarius</taxon>
    </lineage>
</organism>
<evidence type="ECO:0000256" key="10">
    <source>
        <dbReference type="ARBA" id="ARBA00047317"/>
    </source>
</evidence>
<evidence type="ECO:0000313" key="13">
    <source>
        <dbReference type="EMBL" id="SLN46598.1"/>
    </source>
</evidence>
<keyword evidence="9 11" id="KW-0501">Molybdenum cofactor biosynthesis</keyword>
<evidence type="ECO:0000256" key="4">
    <source>
        <dbReference type="ARBA" id="ARBA00010763"/>
    </source>
</evidence>
<evidence type="ECO:0000256" key="2">
    <source>
        <dbReference type="ARBA" id="ARBA00002901"/>
    </source>
</evidence>
<dbReference type="InterPro" id="IPR005110">
    <property type="entry name" value="MoeA_linker/N"/>
</dbReference>
<accession>A0A1X6ZBN5</accession>
<evidence type="ECO:0000256" key="8">
    <source>
        <dbReference type="ARBA" id="ARBA00022842"/>
    </source>
</evidence>
<protein>
    <recommendedName>
        <fullName evidence="11">Molybdopterin molybdenumtransferase</fullName>
        <ecNumber evidence="11">2.10.1.1</ecNumber>
    </recommendedName>
</protein>
<evidence type="ECO:0000256" key="9">
    <source>
        <dbReference type="ARBA" id="ARBA00023150"/>
    </source>
</evidence>
<evidence type="ECO:0000313" key="14">
    <source>
        <dbReference type="Proteomes" id="UP000194012"/>
    </source>
</evidence>
<dbReference type="PANTHER" id="PTHR10192">
    <property type="entry name" value="MOLYBDOPTERIN BIOSYNTHESIS PROTEIN"/>
    <property type="match status" value="1"/>
</dbReference>
<proteinExistence type="inferred from homology"/>
<evidence type="ECO:0000256" key="5">
    <source>
        <dbReference type="ARBA" id="ARBA00022505"/>
    </source>
</evidence>
<keyword evidence="8 11" id="KW-0460">Magnesium</keyword>
<dbReference type="RefSeq" id="WP_085826939.1">
    <property type="nucleotide sequence ID" value="NZ_FWFJ01000017.1"/>
</dbReference>
<dbReference type="GO" id="GO:0046872">
    <property type="term" value="F:metal ion binding"/>
    <property type="evidence" value="ECO:0007669"/>
    <property type="project" value="UniProtKB-UniRule"/>
</dbReference>
<evidence type="ECO:0000256" key="11">
    <source>
        <dbReference type="RuleBase" id="RU365090"/>
    </source>
</evidence>
<dbReference type="SUPFAM" id="SSF63867">
    <property type="entry name" value="MoeA C-terminal domain-like"/>
    <property type="match status" value="1"/>
</dbReference>
<keyword evidence="6 11" id="KW-0808">Transferase</keyword>
<dbReference type="InterPro" id="IPR038987">
    <property type="entry name" value="MoeA-like"/>
</dbReference>
<keyword evidence="14" id="KW-1185">Reference proteome</keyword>
<evidence type="ECO:0000256" key="1">
    <source>
        <dbReference type="ARBA" id="ARBA00001946"/>
    </source>
</evidence>
<dbReference type="GO" id="GO:0061599">
    <property type="term" value="F:molybdopterin molybdotransferase activity"/>
    <property type="evidence" value="ECO:0007669"/>
    <property type="project" value="UniProtKB-UniRule"/>
</dbReference>
<feature type="domain" description="MoaB/Mog" evidence="12">
    <location>
        <begin position="487"/>
        <end position="624"/>
    </location>
</feature>